<reference evidence="2" key="1">
    <citation type="submission" date="2016-04" db="EMBL/GenBank/DDBJ databases">
        <title>Exploring the genomic information of specific uncultured soil bacteria through a new metagenomic library-based strategy.</title>
        <authorList>
            <person name="Liu Y."/>
            <person name="Zhang R."/>
        </authorList>
    </citation>
    <scope>NUCLEOTIDE SEQUENCE</scope>
</reference>
<dbReference type="SMART" id="SM00347">
    <property type="entry name" value="HTH_MARR"/>
    <property type="match status" value="1"/>
</dbReference>
<sequence>MGNPGISQNELARLTGTDKSNIVPLANTLEERGWAKRMQDPLDRRRYNLFATPEGIAALERLAKQIKAVEDGLLADIPAGELSLLCNLLERMHKSCVAAIYRSPRPENSTPH</sequence>
<dbReference type="InterPro" id="IPR036390">
    <property type="entry name" value="WH_DNA-bd_sf"/>
</dbReference>
<dbReference type="PROSITE" id="PS50995">
    <property type="entry name" value="HTH_MARR_2"/>
    <property type="match status" value="1"/>
</dbReference>
<accession>A0A0N7F2C3</accession>
<dbReference type="SUPFAM" id="SSF46785">
    <property type="entry name" value="Winged helix' DNA-binding domain"/>
    <property type="match status" value="1"/>
</dbReference>
<dbReference type="PRINTS" id="PR00598">
    <property type="entry name" value="HTHMARR"/>
</dbReference>
<feature type="domain" description="HTH marR-type" evidence="1">
    <location>
        <begin position="1"/>
        <end position="94"/>
    </location>
</feature>
<dbReference type="PANTHER" id="PTHR33164:SF43">
    <property type="entry name" value="HTH-TYPE TRANSCRIPTIONAL REPRESSOR YETL"/>
    <property type="match status" value="1"/>
</dbReference>
<dbReference type="EMBL" id="KT342858">
    <property type="protein sequence ID" value="ALG05352.2"/>
    <property type="molecule type" value="Genomic_DNA"/>
</dbReference>
<dbReference type="AlphaFoldDB" id="A0A0N7F2C3"/>
<dbReference type="PANTHER" id="PTHR33164">
    <property type="entry name" value="TRANSCRIPTIONAL REGULATOR, MARR FAMILY"/>
    <property type="match status" value="1"/>
</dbReference>
<dbReference type="Pfam" id="PF12802">
    <property type="entry name" value="MarR_2"/>
    <property type="match status" value="1"/>
</dbReference>
<organism evidence="2">
    <name type="scientific">uncultured bacterium 5H7</name>
    <dbReference type="NCBI Taxonomy" id="1701327"/>
    <lineage>
        <taxon>Bacteria</taxon>
        <taxon>environmental samples</taxon>
    </lineage>
</organism>
<dbReference type="InterPro" id="IPR036388">
    <property type="entry name" value="WH-like_DNA-bd_sf"/>
</dbReference>
<proteinExistence type="predicted"/>
<protein>
    <submittedName>
        <fullName evidence="2">MarR family transcriptional regulator</fullName>
    </submittedName>
</protein>
<dbReference type="GO" id="GO:0006950">
    <property type="term" value="P:response to stress"/>
    <property type="evidence" value="ECO:0007669"/>
    <property type="project" value="TreeGrafter"/>
</dbReference>
<evidence type="ECO:0000313" key="2">
    <source>
        <dbReference type="EMBL" id="ALG05352.2"/>
    </source>
</evidence>
<dbReference type="GO" id="GO:0003700">
    <property type="term" value="F:DNA-binding transcription factor activity"/>
    <property type="evidence" value="ECO:0007669"/>
    <property type="project" value="InterPro"/>
</dbReference>
<dbReference type="InterPro" id="IPR000835">
    <property type="entry name" value="HTH_MarR-typ"/>
</dbReference>
<dbReference type="InterPro" id="IPR039422">
    <property type="entry name" value="MarR/SlyA-like"/>
</dbReference>
<evidence type="ECO:0000259" key="1">
    <source>
        <dbReference type="PROSITE" id="PS50995"/>
    </source>
</evidence>
<dbReference type="Gene3D" id="1.10.10.10">
    <property type="entry name" value="Winged helix-like DNA-binding domain superfamily/Winged helix DNA-binding domain"/>
    <property type="match status" value="1"/>
</dbReference>
<gene>
    <name evidence="2" type="primary">marR</name>
    <name evidence="2" type="ORF">5H7_051</name>
</gene>
<name>A0A0N7F2C3_9BACT</name>